<keyword evidence="1" id="KW-1133">Transmembrane helix</keyword>
<name>A0A4R6TYJ4_9BACI</name>
<accession>A0A4R6TYJ4</accession>
<reference evidence="2 3" key="1">
    <citation type="submission" date="2019-03" db="EMBL/GenBank/DDBJ databases">
        <title>Genomic Encyclopedia of Type Strains, Phase IV (KMG-IV): sequencing the most valuable type-strain genomes for metagenomic binning, comparative biology and taxonomic classification.</title>
        <authorList>
            <person name="Goeker M."/>
        </authorList>
    </citation>
    <scope>NUCLEOTIDE SEQUENCE [LARGE SCALE GENOMIC DNA]</scope>
    <source>
        <strain evidence="2 3">DSM 28697</strain>
    </source>
</reference>
<dbReference type="AlphaFoldDB" id="A0A4R6TYJ4"/>
<evidence type="ECO:0000313" key="2">
    <source>
        <dbReference type="EMBL" id="TDQ35285.1"/>
    </source>
</evidence>
<comment type="caution">
    <text evidence="2">The sequence shown here is derived from an EMBL/GenBank/DDBJ whole genome shotgun (WGS) entry which is preliminary data.</text>
</comment>
<protein>
    <submittedName>
        <fullName evidence="2">Uncharacterized protein</fullName>
    </submittedName>
</protein>
<gene>
    <name evidence="2" type="ORF">EV213_12272</name>
</gene>
<dbReference type="RefSeq" id="WP_133581992.1">
    <property type="nucleotide sequence ID" value="NZ_SNYJ01000022.1"/>
</dbReference>
<sequence length="114" mass="13369">MNEYGTMKQEKSEYKFAKAGMKYAILSTIPMFVCIWEWFGIGWAFGGLIASIALAYVKYVGYAMCLLWIPFGWVLFRDLGVTWWLTLIIIIIACLYSLIRFHTWKEFNDGKHFD</sequence>
<feature type="transmembrane region" description="Helical" evidence="1">
    <location>
        <begin position="45"/>
        <end position="69"/>
    </location>
</feature>
<feature type="transmembrane region" description="Helical" evidence="1">
    <location>
        <begin position="81"/>
        <end position="99"/>
    </location>
</feature>
<evidence type="ECO:0000313" key="3">
    <source>
        <dbReference type="Proteomes" id="UP000295632"/>
    </source>
</evidence>
<organism evidence="2 3">
    <name type="scientific">Aureibacillus halotolerans</name>
    <dbReference type="NCBI Taxonomy" id="1508390"/>
    <lineage>
        <taxon>Bacteria</taxon>
        <taxon>Bacillati</taxon>
        <taxon>Bacillota</taxon>
        <taxon>Bacilli</taxon>
        <taxon>Bacillales</taxon>
        <taxon>Bacillaceae</taxon>
        <taxon>Aureibacillus</taxon>
    </lineage>
</organism>
<keyword evidence="1" id="KW-0472">Membrane</keyword>
<proteinExistence type="predicted"/>
<evidence type="ECO:0000256" key="1">
    <source>
        <dbReference type="SAM" id="Phobius"/>
    </source>
</evidence>
<dbReference type="EMBL" id="SNYJ01000022">
    <property type="protein sequence ID" value="TDQ35285.1"/>
    <property type="molecule type" value="Genomic_DNA"/>
</dbReference>
<keyword evidence="3" id="KW-1185">Reference proteome</keyword>
<feature type="transmembrane region" description="Helical" evidence="1">
    <location>
        <begin position="21"/>
        <end position="39"/>
    </location>
</feature>
<keyword evidence="1" id="KW-0812">Transmembrane</keyword>
<dbReference type="Proteomes" id="UP000295632">
    <property type="component" value="Unassembled WGS sequence"/>
</dbReference>